<dbReference type="Gene3D" id="2.10.270.10">
    <property type="entry name" value="Cholin Binding"/>
    <property type="match status" value="1"/>
</dbReference>
<evidence type="ECO:0000259" key="3">
    <source>
        <dbReference type="SMART" id="SM00646"/>
    </source>
</evidence>
<keyword evidence="5" id="KW-1185">Reference proteome</keyword>
<dbReference type="Pfam" id="PF01520">
    <property type="entry name" value="Amidase_3"/>
    <property type="match status" value="1"/>
</dbReference>
<evidence type="ECO:0000313" key="4">
    <source>
        <dbReference type="EMBL" id="NEX77366.1"/>
    </source>
</evidence>
<keyword evidence="2" id="KW-0378">Hydrolase</keyword>
<dbReference type="Gene3D" id="3.40.630.40">
    <property type="entry name" value="Zn-dependent exopeptidases"/>
    <property type="match status" value="1"/>
</dbReference>
<dbReference type="SMART" id="SM00646">
    <property type="entry name" value="Ami_3"/>
    <property type="match status" value="1"/>
</dbReference>
<dbReference type="Gene3D" id="2.20.120.10">
    <property type="entry name" value="Multimodular pneumococcal cell wall endolysin, domain 3"/>
    <property type="match status" value="1"/>
</dbReference>
<dbReference type="GO" id="GO:0008745">
    <property type="term" value="F:N-acetylmuramoyl-L-alanine amidase activity"/>
    <property type="evidence" value="ECO:0007669"/>
    <property type="project" value="InterPro"/>
</dbReference>
<dbReference type="AlphaFoldDB" id="A0A6B3TM12"/>
<comment type="caution">
    <text evidence="4">The sequence shown here is derived from an EMBL/GenBank/DDBJ whole genome shotgun (WGS) entry which is preliminary data.</text>
</comment>
<gene>
    <name evidence="4" type="ORF">G4Z05_00415</name>
</gene>
<reference evidence="4" key="1">
    <citation type="submission" date="2020-02" db="EMBL/GenBank/DDBJ databases">
        <title>Bacillus sedimentmangrovi sp. nov., isolated from sediment of the mangrove ecosystem.</title>
        <authorList>
            <person name="Liu G."/>
        </authorList>
    </citation>
    <scope>NUCLEOTIDE SEQUENCE [LARGE SCALE GENOMIC DNA]</scope>
    <source>
        <strain evidence="4">SgZ-7</strain>
    </source>
</reference>
<dbReference type="CDD" id="cd02696">
    <property type="entry name" value="MurNAc-LAA"/>
    <property type="match status" value="1"/>
</dbReference>
<dbReference type="InterPro" id="IPR018337">
    <property type="entry name" value="Cell_wall/Cho-bd_repeat"/>
</dbReference>
<dbReference type="Pfam" id="PF01473">
    <property type="entry name" value="Choline_bind_1"/>
    <property type="match status" value="1"/>
</dbReference>
<dbReference type="PANTHER" id="PTHR30404">
    <property type="entry name" value="N-ACETYLMURAMOYL-L-ALANINE AMIDASE"/>
    <property type="match status" value="1"/>
</dbReference>
<name>A0A6B3TM12_9BACI</name>
<evidence type="ECO:0000313" key="5">
    <source>
        <dbReference type="Proteomes" id="UP000481621"/>
    </source>
</evidence>
<dbReference type="PANTHER" id="PTHR30404:SF0">
    <property type="entry name" value="N-ACETYLMURAMOYL-L-ALANINE AMIDASE AMIC"/>
    <property type="match status" value="1"/>
</dbReference>
<dbReference type="InterPro" id="IPR050695">
    <property type="entry name" value="N-acetylmuramoyl_amidase_3"/>
</dbReference>
<protein>
    <submittedName>
        <fullName evidence="4">N-acetylmuramoyl-L-alanine amidase</fullName>
    </submittedName>
</protein>
<dbReference type="SUPFAM" id="SSF69360">
    <property type="entry name" value="Cell wall binding repeat"/>
    <property type="match status" value="1"/>
</dbReference>
<keyword evidence="1" id="KW-0677">Repeat</keyword>
<dbReference type="GO" id="GO:0030288">
    <property type="term" value="C:outer membrane-bounded periplasmic space"/>
    <property type="evidence" value="ECO:0007669"/>
    <property type="project" value="TreeGrafter"/>
</dbReference>
<dbReference type="InterPro" id="IPR002508">
    <property type="entry name" value="MurNAc-LAA_cat"/>
</dbReference>
<accession>A0A6B3TM12</accession>
<sequence>MIKVMIDPGHGGHDPGACAFGLQEKDLTLTIAKKIGTLLGEYEGVEVSYTRTDDRYLTLAERANKANQWKADYFMSIHINAGGGTGWESFIHTNASSKSVVYQNVVHAEIMQTIGNVKDRGKKRANYAVLRQTNMPSILTENLFIDNSTDVAKLKDGAFLDKIAEGHVNGIVKAFGLKKKIGASTNTKSYWQLSNGKWFYYDKGVMAKNRWVLHTDKKWYFLQSDGSMATSKWISWKGKWYYVLADGAMATGWIYLNDKWYFLDRKNGDMKTGYITDGGERFFLQDSGALLITDDSGAIQ</sequence>
<dbReference type="GO" id="GO:0009253">
    <property type="term" value="P:peptidoglycan catabolic process"/>
    <property type="evidence" value="ECO:0007669"/>
    <property type="project" value="InterPro"/>
</dbReference>
<organism evidence="4 5">
    <name type="scientific">Neobacillus thermocopriae</name>
    <dbReference type="NCBI Taxonomy" id="1215031"/>
    <lineage>
        <taxon>Bacteria</taxon>
        <taxon>Bacillati</taxon>
        <taxon>Bacillota</taxon>
        <taxon>Bacilli</taxon>
        <taxon>Bacillales</taxon>
        <taxon>Bacillaceae</taxon>
        <taxon>Neobacillus</taxon>
    </lineage>
</organism>
<feature type="domain" description="MurNAc-LAA" evidence="3">
    <location>
        <begin position="63"/>
        <end position="172"/>
    </location>
</feature>
<proteinExistence type="predicted"/>
<evidence type="ECO:0000256" key="2">
    <source>
        <dbReference type="ARBA" id="ARBA00022801"/>
    </source>
</evidence>
<evidence type="ECO:0000256" key="1">
    <source>
        <dbReference type="ARBA" id="ARBA00022737"/>
    </source>
</evidence>
<dbReference type="RefSeq" id="WP_163249882.1">
    <property type="nucleotide sequence ID" value="NZ_JAAIUV010000001.1"/>
</dbReference>
<dbReference type="EMBL" id="JAAIUV010000001">
    <property type="protein sequence ID" value="NEX77366.1"/>
    <property type="molecule type" value="Genomic_DNA"/>
</dbReference>
<dbReference type="Pfam" id="PF19127">
    <property type="entry name" value="Choline_bind_3"/>
    <property type="match status" value="1"/>
</dbReference>
<dbReference type="SUPFAM" id="SSF53187">
    <property type="entry name" value="Zn-dependent exopeptidases"/>
    <property type="match status" value="1"/>
</dbReference>
<dbReference type="Proteomes" id="UP000481621">
    <property type="component" value="Unassembled WGS sequence"/>
</dbReference>